<proteinExistence type="predicted"/>
<dbReference type="Proteomes" id="UP000004893">
    <property type="component" value="Unassembled WGS sequence"/>
</dbReference>
<accession>C0C5R3</accession>
<dbReference type="SUPFAM" id="SSF102198">
    <property type="entry name" value="Putative cyclase"/>
    <property type="match status" value="1"/>
</dbReference>
<name>C0C5R3_9FIRM</name>
<dbReference type="EMBL" id="ABYI02000041">
    <property type="protein sequence ID" value="EEG72447.1"/>
    <property type="molecule type" value="Genomic_DNA"/>
</dbReference>
<sequence length="227" mass="25536">MLIELSYVISEHVPKWPTNPEEKYDYNQAFRFGDTCNASSVYHHLHTGTHVDAPFHFDKTGRTIDEIPAEDFYYTAPLVLKLMKSEGERVELAELKVHEEEIAKCDILFLYTGYSDLRESSPEKFVSDFPSMAPDAARYLRKNFPGLKAVALDSISFDSAVTGAAEGFPSHHALLETNEEQTERTLLLYEDVNIKKLAEQDTVRAVCAFPVRFAGLEAGPVNMVAIV</sequence>
<dbReference type="RefSeq" id="WP_006444795.1">
    <property type="nucleotide sequence ID" value="NZ_CP036524.1"/>
</dbReference>
<dbReference type="GO" id="GO:0004061">
    <property type="term" value="F:arylformamidase activity"/>
    <property type="evidence" value="ECO:0007669"/>
    <property type="project" value="InterPro"/>
</dbReference>
<dbReference type="Pfam" id="PF04199">
    <property type="entry name" value="Cyclase"/>
    <property type="match status" value="1"/>
</dbReference>
<dbReference type="GO" id="GO:0019441">
    <property type="term" value="P:L-tryptophan catabolic process to kynurenine"/>
    <property type="evidence" value="ECO:0007669"/>
    <property type="project" value="InterPro"/>
</dbReference>
<evidence type="ECO:0000313" key="1">
    <source>
        <dbReference type="EMBL" id="EEG72447.1"/>
    </source>
</evidence>
<dbReference type="InterPro" id="IPR007325">
    <property type="entry name" value="KFase/CYL"/>
</dbReference>
<dbReference type="InterPro" id="IPR037175">
    <property type="entry name" value="KFase_sf"/>
</dbReference>
<dbReference type="STRING" id="553973.CLOHYLEM_07450"/>
<reference evidence="1" key="1">
    <citation type="submission" date="2009-02" db="EMBL/GenBank/DDBJ databases">
        <authorList>
            <person name="Fulton L."/>
            <person name="Clifton S."/>
            <person name="Fulton B."/>
            <person name="Xu J."/>
            <person name="Minx P."/>
            <person name="Pepin K.H."/>
            <person name="Johnson M."/>
            <person name="Bhonagiri V."/>
            <person name="Nash W.E."/>
            <person name="Mardis E.R."/>
            <person name="Wilson R.K."/>
        </authorList>
    </citation>
    <scope>NUCLEOTIDE SEQUENCE [LARGE SCALE GENOMIC DNA]</scope>
    <source>
        <strain evidence="1">DSM 15053</strain>
    </source>
</reference>
<reference evidence="1" key="2">
    <citation type="submission" date="2013-06" db="EMBL/GenBank/DDBJ databases">
        <title>Draft genome sequence of Clostridium hylemonae (DSM 15053).</title>
        <authorList>
            <person name="Sudarsanam P."/>
            <person name="Ley R."/>
            <person name="Guruge J."/>
            <person name="Turnbaugh P.J."/>
            <person name="Mahowald M."/>
            <person name="Liep D."/>
            <person name="Gordon J."/>
        </authorList>
    </citation>
    <scope>NUCLEOTIDE SEQUENCE</scope>
    <source>
        <strain evidence="1">DSM 15053</strain>
    </source>
</reference>
<dbReference type="eggNOG" id="COG1878">
    <property type="taxonomic scope" value="Bacteria"/>
</dbReference>
<dbReference type="HOGENOM" id="CLU_030671_3_4_9"/>
<dbReference type="PANTHER" id="PTHR31118">
    <property type="entry name" value="CYCLASE-LIKE PROTEIN 2"/>
    <property type="match status" value="1"/>
</dbReference>
<evidence type="ECO:0000313" key="2">
    <source>
        <dbReference type="Proteomes" id="UP000004893"/>
    </source>
</evidence>
<protein>
    <submittedName>
        <fullName evidence="1">Cyclase</fullName>
    </submittedName>
</protein>
<keyword evidence="2" id="KW-1185">Reference proteome</keyword>
<gene>
    <name evidence="1" type="ORF">CLOHYLEM_07450</name>
</gene>
<organism evidence="1 2">
    <name type="scientific">[Clostridium] hylemonae DSM 15053</name>
    <dbReference type="NCBI Taxonomy" id="553973"/>
    <lineage>
        <taxon>Bacteria</taxon>
        <taxon>Bacillati</taxon>
        <taxon>Bacillota</taxon>
        <taxon>Clostridia</taxon>
        <taxon>Lachnospirales</taxon>
        <taxon>Lachnospiraceae</taxon>
    </lineage>
</organism>
<dbReference type="PANTHER" id="PTHR31118:SF32">
    <property type="entry name" value="KYNURENINE FORMAMIDASE"/>
    <property type="match status" value="1"/>
</dbReference>
<comment type="caution">
    <text evidence="1">The sequence shown here is derived from an EMBL/GenBank/DDBJ whole genome shotgun (WGS) entry which is preliminary data.</text>
</comment>
<dbReference type="AlphaFoldDB" id="C0C5R3"/>
<dbReference type="Gene3D" id="3.50.30.50">
    <property type="entry name" value="Putative cyclase"/>
    <property type="match status" value="1"/>
</dbReference>